<name>A0A7S9SUC6_9VIRU</name>
<dbReference type="InterPro" id="IPR029063">
    <property type="entry name" value="SAM-dependent_MTases_sf"/>
</dbReference>
<reference evidence="1" key="1">
    <citation type="submission" date="2020-08" db="EMBL/GenBank/DDBJ databases">
        <title>Bridging the membrane lipid divide: bacteria of the FCB group superphylum have the potential to synthesize archaeal ether lipids.</title>
        <authorList>
            <person name="Villanueva L."/>
            <person name="von Meijenfeldt F.A.B."/>
            <person name="Westbye A.B."/>
            <person name="Yadav S."/>
            <person name="Hopmans E.C."/>
            <person name="Dutilh B.E."/>
            <person name="Sinninghe Damste J.S."/>
        </authorList>
    </citation>
    <scope>NUCLEOTIDE SEQUENCE</scope>
    <source>
        <strain evidence="1">NIOZ-UU157</strain>
    </source>
</reference>
<dbReference type="Gene3D" id="3.40.50.150">
    <property type="entry name" value="Vaccinia Virus protein VP39"/>
    <property type="match status" value="1"/>
</dbReference>
<sequence>MSKNQKKGIINHLIKTNNFTKYLEIGVDDPEVNFGLINVTTKHSVDPCVEFETDNVDYKYTSDDFFSYLESDKLELPSDYKWDVIFIDGLHISTQVDRDFNNAFNHLSENGFILIHDANPPTLWHAREDYLVDGIRTSWNGTVWKVIYKLNALRSDLVVHTVGGEGVDGWMKGSGDCDWGLAVIRRGEQKCCEFNNPFYEYRKFEENRKSHLNLINIEQFYQLYP</sequence>
<organism evidence="1">
    <name type="scientific">Virus NIOZ-UU157</name>
    <dbReference type="NCBI Taxonomy" id="2763269"/>
    <lineage>
        <taxon>Viruses</taxon>
    </lineage>
</organism>
<gene>
    <name evidence="1" type="ORF">NIOZUU157_00089</name>
</gene>
<evidence type="ECO:0000313" key="1">
    <source>
        <dbReference type="EMBL" id="QPI16206.1"/>
    </source>
</evidence>
<dbReference type="EMBL" id="MW030544">
    <property type="protein sequence ID" value="QPI16206.1"/>
    <property type="molecule type" value="Genomic_DNA"/>
</dbReference>
<dbReference type="Pfam" id="PF13578">
    <property type="entry name" value="Methyltransf_24"/>
    <property type="match status" value="1"/>
</dbReference>
<proteinExistence type="predicted"/>
<dbReference type="SUPFAM" id="SSF53335">
    <property type="entry name" value="S-adenosyl-L-methionine-dependent methyltransferases"/>
    <property type="match status" value="1"/>
</dbReference>
<protein>
    <recommendedName>
        <fullName evidence="2">Class I SAM-dependent methyltransferase</fullName>
    </recommendedName>
</protein>
<evidence type="ECO:0008006" key="2">
    <source>
        <dbReference type="Google" id="ProtNLM"/>
    </source>
</evidence>
<accession>A0A7S9SUC6</accession>